<feature type="transmembrane region" description="Helical" evidence="1">
    <location>
        <begin position="269"/>
        <end position="289"/>
    </location>
</feature>
<sequence>MYMASFSSSYVGLLGLLLVSFIEAQRTVTGGACAIARSVDNSCTARFSIDRSKTGLDTTWTTPPVITYHGVDVVRCFCCLEEAPLTPVWSGCAAEIGTASPERDQYLENLEGCVGFEECRVETVTPAACHIMSDWVMGCSSYVKPETMPSSERFSSMEDCLCPTAAPDAFNDAYEACGNWAWIHKPEYGSSMQSFAPYACGYNLDTMTYSATATSYVSLEETSSTASASTSLPSTSSPSIPTSTMNSAIPSNTVVSQATNSSGQPNTSIVVVIAIVVIVFMMVGGIAIWSSVKRPRDDHGIPI</sequence>
<dbReference type="AlphaFoldDB" id="A0AAD9YEJ9"/>
<name>A0AAD9YEJ9_COLKA</name>
<gene>
    <name evidence="3" type="ORF">CKAH01_05015</name>
</gene>
<evidence type="ECO:0000313" key="4">
    <source>
        <dbReference type="Proteomes" id="UP001281614"/>
    </source>
</evidence>
<evidence type="ECO:0000256" key="1">
    <source>
        <dbReference type="SAM" id="Phobius"/>
    </source>
</evidence>
<keyword evidence="2" id="KW-0732">Signal</keyword>
<dbReference type="Proteomes" id="UP001281614">
    <property type="component" value="Unassembled WGS sequence"/>
</dbReference>
<feature type="chain" id="PRO_5042172483" evidence="2">
    <location>
        <begin position="25"/>
        <end position="303"/>
    </location>
</feature>
<reference evidence="3" key="1">
    <citation type="submission" date="2023-02" db="EMBL/GenBank/DDBJ databases">
        <title>Colletotrichum kahawae CIFC_Que2 genome sequencing and assembly.</title>
        <authorList>
            <person name="Baroncelli R."/>
        </authorList>
    </citation>
    <scope>NUCLEOTIDE SEQUENCE</scope>
    <source>
        <strain evidence="3">CIFC_Que2</strain>
    </source>
</reference>
<evidence type="ECO:0000313" key="3">
    <source>
        <dbReference type="EMBL" id="KAK2763421.1"/>
    </source>
</evidence>
<keyword evidence="4" id="KW-1185">Reference proteome</keyword>
<dbReference type="EMBL" id="VYYT01000146">
    <property type="protein sequence ID" value="KAK2763421.1"/>
    <property type="molecule type" value="Genomic_DNA"/>
</dbReference>
<evidence type="ECO:0000256" key="2">
    <source>
        <dbReference type="SAM" id="SignalP"/>
    </source>
</evidence>
<organism evidence="3 4">
    <name type="scientific">Colletotrichum kahawae</name>
    <name type="common">Coffee berry disease fungus</name>
    <dbReference type="NCBI Taxonomy" id="34407"/>
    <lineage>
        <taxon>Eukaryota</taxon>
        <taxon>Fungi</taxon>
        <taxon>Dikarya</taxon>
        <taxon>Ascomycota</taxon>
        <taxon>Pezizomycotina</taxon>
        <taxon>Sordariomycetes</taxon>
        <taxon>Hypocreomycetidae</taxon>
        <taxon>Glomerellales</taxon>
        <taxon>Glomerellaceae</taxon>
        <taxon>Colletotrichum</taxon>
        <taxon>Colletotrichum gloeosporioides species complex</taxon>
    </lineage>
</organism>
<keyword evidence="1" id="KW-0812">Transmembrane</keyword>
<keyword evidence="1" id="KW-1133">Transmembrane helix</keyword>
<feature type="signal peptide" evidence="2">
    <location>
        <begin position="1"/>
        <end position="24"/>
    </location>
</feature>
<keyword evidence="1" id="KW-0472">Membrane</keyword>
<accession>A0AAD9YEJ9</accession>
<comment type="caution">
    <text evidence="3">The sequence shown here is derived from an EMBL/GenBank/DDBJ whole genome shotgun (WGS) entry which is preliminary data.</text>
</comment>
<proteinExistence type="predicted"/>
<protein>
    <submittedName>
        <fullName evidence="3">Uncharacterized protein</fullName>
    </submittedName>
</protein>